<accession>A0A1B7LGD3</accession>
<sequence length="304" mass="33083">MNRRLFFRWLAASLLWLLILIVVVISVRSVNIVTRASRVAADAMTVTHQKTLNGVRDIARAFAVEWATWSGNPDDYNRRLGVFLKDTTAVHLPDAVQEVTSSAVSTADAVDKTKYRVRVLLHVRRLVPVSSDSNIPAALVPVTMGDLQRLHINTNGTGQQKLQAWQDMLLCVEIPVQVVDGNPAVIGLPVIVAPEETKGDITGNNFSLSAPPDFKTFIDQFMSMYYSGQPLTNFIAPGVKVNPVSGWKLVSVNDVVVNSETKPTAARVQVTVSAPGAGNVSQTVYLKVRADRGSYLVESLGAGY</sequence>
<protein>
    <submittedName>
        <fullName evidence="1">Uncharacterized protein</fullName>
    </submittedName>
</protein>
<comment type="caution">
    <text evidence="1">The sequence shown here is derived from an EMBL/GenBank/DDBJ whole genome shotgun (WGS) entry which is preliminary data.</text>
</comment>
<evidence type="ECO:0000313" key="1">
    <source>
        <dbReference type="EMBL" id="OAT83708.1"/>
    </source>
</evidence>
<reference evidence="1 2" key="1">
    <citation type="submission" date="2016-04" db="EMBL/GenBank/DDBJ databases">
        <authorList>
            <person name="Evans L.H."/>
            <person name="Alamgir A."/>
            <person name="Owens N."/>
            <person name="Weber N.D."/>
            <person name="Virtaneva K."/>
            <person name="Barbian K."/>
            <person name="Babar A."/>
            <person name="Rosenke K."/>
        </authorList>
    </citation>
    <scope>NUCLEOTIDE SEQUENCE [LARGE SCALE GENOMIC DNA]</scope>
    <source>
        <strain evidence="1 2">LMa1</strain>
    </source>
</reference>
<name>A0A1B7LGD3_9FIRM</name>
<gene>
    <name evidence="1" type="ORF">A6M21_07680</name>
</gene>
<dbReference type="AlphaFoldDB" id="A0A1B7LGD3"/>
<organism evidence="1 2">
    <name type="scientific">Desulfotomaculum copahuensis</name>
    <dbReference type="NCBI Taxonomy" id="1838280"/>
    <lineage>
        <taxon>Bacteria</taxon>
        <taxon>Bacillati</taxon>
        <taxon>Bacillota</taxon>
        <taxon>Clostridia</taxon>
        <taxon>Eubacteriales</taxon>
        <taxon>Desulfotomaculaceae</taxon>
        <taxon>Desulfotomaculum</taxon>
    </lineage>
</organism>
<dbReference type="RefSeq" id="WP_066667389.1">
    <property type="nucleotide sequence ID" value="NZ_LYVF01000099.1"/>
</dbReference>
<dbReference type="OrthoDB" id="1804892at2"/>
<dbReference type="EMBL" id="LYVF01000099">
    <property type="protein sequence ID" value="OAT83708.1"/>
    <property type="molecule type" value="Genomic_DNA"/>
</dbReference>
<dbReference type="Pfam" id="PF12642">
    <property type="entry name" value="TpcC"/>
    <property type="match status" value="1"/>
</dbReference>
<dbReference type="Gene3D" id="3.10.450.540">
    <property type="match status" value="2"/>
</dbReference>
<keyword evidence="2" id="KW-1185">Reference proteome</keyword>
<dbReference type="InterPro" id="IPR024735">
    <property type="entry name" value="TcpC"/>
</dbReference>
<dbReference type="Proteomes" id="UP000078532">
    <property type="component" value="Unassembled WGS sequence"/>
</dbReference>
<evidence type="ECO:0000313" key="2">
    <source>
        <dbReference type="Proteomes" id="UP000078532"/>
    </source>
</evidence>
<proteinExistence type="predicted"/>
<dbReference type="STRING" id="1838280.A6M21_07680"/>